<proteinExistence type="predicted"/>
<keyword evidence="2" id="KW-1185">Reference proteome</keyword>
<name>A0AAW0L9U1_QUESU</name>
<dbReference type="Proteomes" id="UP000237347">
    <property type="component" value="Unassembled WGS sequence"/>
</dbReference>
<gene>
    <name evidence="1" type="ORF">CFP56_006064</name>
</gene>
<reference evidence="1 2" key="1">
    <citation type="journal article" date="2018" name="Sci. Data">
        <title>The draft genome sequence of cork oak.</title>
        <authorList>
            <person name="Ramos A.M."/>
            <person name="Usie A."/>
            <person name="Barbosa P."/>
            <person name="Barros P.M."/>
            <person name="Capote T."/>
            <person name="Chaves I."/>
            <person name="Simoes F."/>
            <person name="Abreu I."/>
            <person name="Carrasquinho I."/>
            <person name="Faro C."/>
            <person name="Guimaraes J.B."/>
            <person name="Mendonca D."/>
            <person name="Nobrega F."/>
            <person name="Rodrigues L."/>
            <person name="Saibo N.J.M."/>
            <person name="Varela M.C."/>
            <person name="Egas C."/>
            <person name="Matos J."/>
            <person name="Miguel C.M."/>
            <person name="Oliveira M.M."/>
            <person name="Ricardo C.P."/>
            <person name="Goncalves S."/>
        </authorList>
    </citation>
    <scope>NUCLEOTIDE SEQUENCE [LARGE SCALE GENOMIC DNA]</scope>
    <source>
        <strain evidence="2">cv. HL8</strain>
    </source>
</reference>
<accession>A0AAW0L9U1</accession>
<evidence type="ECO:0000313" key="1">
    <source>
        <dbReference type="EMBL" id="KAK7847930.1"/>
    </source>
</evidence>
<dbReference type="EMBL" id="PKMF04000134">
    <property type="protein sequence ID" value="KAK7847930.1"/>
    <property type="molecule type" value="Genomic_DNA"/>
</dbReference>
<evidence type="ECO:0000313" key="2">
    <source>
        <dbReference type="Proteomes" id="UP000237347"/>
    </source>
</evidence>
<protein>
    <submittedName>
        <fullName evidence="1">Uncharacterized protein</fullName>
    </submittedName>
</protein>
<comment type="caution">
    <text evidence="1">The sequence shown here is derived from an EMBL/GenBank/DDBJ whole genome shotgun (WGS) entry which is preliminary data.</text>
</comment>
<dbReference type="AlphaFoldDB" id="A0AAW0L9U1"/>
<sequence length="94" mass="10513">MITKATSRFTWKFGMPMIGHSSSHCSLIYGHAANIFVFTSDSSTLSNQHTQSSRMILVVIEDHKCVRGAFASFLKPESLKQYLGKMDKQVKKAS</sequence>
<organism evidence="1 2">
    <name type="scientific">Quercus suber</name>
    <name type="common">Cork oak</name>
    <dbReference type="NCBI Taxonomy" id="58331"/>
    <lineage>
        <taxon>Eukaryota</taxon>
        <taxon>Viridiplantae</taxon>
        <taxon>Streptophyta</taxon>
        <taxon>Embryophyta</taxon>
        <taxon>Tracheophyta</taxon>
        <taxon>Spermatophyta</taxon>
        <taxon>Magnoliopsida</taxon>
        <taxon>eudicotyledons</taxon>
        <taxon>Gunneridae</taxon>
        <taxon>Pentapetalae</taxon>
        <taxon>rosids</taxon>
        <taxon>fabids</taxon>
        <taxon>Fagales</taxon>
        <taxon>Fagaceae</taxon>
        <taxon>Quercus</taxon>
    </lineage>
</organism>